<protein>
    <submittedName>
        <fullName evidence="7">Alginate lyase family protein</fullName>
    </submittedName>
</protein>
<evidence type="ECO:0000259" key="5">
    <source>
        <dbReference type="Pfam" id="PF07940"/>
    </source>
</evidence>
<dbReference type="PANTHER" id="PTHR39210:SF1">
    <property type="entry name" value="HEPARIN-SULFATE LYASE"/>
    <property type="match status" value="1"/>
</dbReference>
<dbReference type="KEGG" id="noj:EJ995_10730"/>
<evidence type="ECO:0000256" key="4">
    <source>
        <dbReference type="ARBA" id="ARBA00023239"/>
    </source>
</evidence>
<feature type="domain" description="Heparinase II/III-like C-terminal" evidence="5">
    <location>
        <begin position="406"/>
        <end position="623"/>
    </location>
</feature>
<keyword evidence="2" id="KW-0732">Signal</keyword>
<reference evidence="7 8" key="1">
    <citation type="submission" date="2018-12" db="EMBL/GenBank/DDBJ databases">
        <title>Complete genome of Nonlabens sp. MJ115.</title>
        <authorList>
            <person name="Choi H.S."/>
            <person name="Jung J."/>
        </authorList>
    </citation>
    <scope>NUCLEOTIDE SEQUENCE [LARGE SCALE GENOMIC DNA]</scope>
    <source>
        <strain evidence="7 8">MJ115</strain>
    </source>
</reference>
<keyword evidence="3" id="KW-0574">Periplasm</keyword>
<dbReference type="GO" id="GO:0016829">
    <property type="term" value="F:lyase activity"/>
    <property type="evidence" value="ECO:0007669"/>
    <property type="project" value="UniProtKB-KW"/>
</dbReference>
<dbReference type="Gene3D" id="2.70.98.70">
    <property type="match status" value="1"/>
</dbReference>
<dbReference type="AlphaFoldDB" id="A0A3S9MZU2"/>
<gene>
    <name evidence="7" type="ORF">EJ995_10730</name>
</gene>
<dbReference type="OrthoDB" id="7335480at2"/>
<evidence type="ECO:0000313" key="8">
    <source>
        <dbReference type="Proteomes" id="UP000279600"/>
    </source>
</evidence>
<proteinExistence type="predicted"/>
<dbReference type="Gene3D" id="1.50.10.100">
    <property type="entry name" value="Chondroitin AC/alginate lyase"/>
    <property type="match status" value="1"/>
</dbReference>
<dbReference type="InterPro" id="IPR012480">
    <property type="entry name" value="Hepar_II_III_C"/>
</dbReference>
<dbReference type="GO" id="GO:0042597">
    <property type="term" value="C:periplasmic space"/>
    <property type="evidence" value="ECO:0007669"/>
    <property type="project" value="UniProtKB-SubCell"/>
</dbReference>
<evidence type="ECO:0000259" key="6">
    <source>
        <dbReference type="Pfam" id="PF16889"/>
    </source>
</evidence>
<name>A0A3S9MZU2_9FLAO</name>
<dbReference type="Proteomes" id="UP000279600">
    <property type="component" value="Chromosome"/>
</dbReference>
<evidence type="ECO:0000256" key="3">
    <source>
        <dbReference type="ARBA" id="ARBA00022764"/>
    </source>
</evidence>
<sequence>MFNKALLVVDFVKNMGWRYVFFRLWHLFQVKSGLFQKKFPAHPEFRKFVTLEQWRSANIPFLISSREELDLPKQLNDDLELRFRESVKNNITFFNSQKFQLDKETQWKVNPSNDYLYDSKQHWSKIADLSAEAGDIKFVWEKARFSYLYDIIRYDYHSDTDQAEFVFKEIEDFIDKNPINLGPQYKCSQEISLRVLNWTYALFYYKNSKALTEDRFLKLMNSIYWQLHHVRKNINFSRIAVRNNHAITETLMLYLSGLLFPFIPETKQWSKSGKKWFEQEIEYQIYEDGTFLQYSMNYHRVVVQLLTWAIRLANLNQERFKDVVYQRASRSLAFLDACIDHKSGKLPNYGSNDGALFFKFTDDDYRVYTSQLNDLRVVLTGKATAVSESYAWYGINDYELIEADNSGTFSFKDGGYYICNENNELKTFLRCGSYKDRPAQADNLHLDIWVDGINYLWDNGSYKYNTSQQMLQHFMGSAGHNTLTINRQNHMLKGGRFIWYYWVKKASAIIEENKNKLGIVASMMGYRQLSGIKMTRTVKKKKLATQWSIQDFIENTQGRTVRQHWHINPKVSNRVTITSRDENGIELKPEYSNSWHSSYYGVKEPATQIIFSHTGRAFDTTININHS</sequence>
<feature type="domain" description="Heparin-sulfate lyase N-terminal" evidence="6">
    <location>
        <begin position="92"/>
        <end position="318"/>
    </location>
</feature>
<keyword evidence="8" id="KW-1185">Reference proteome</keyword>
<evidence type="ECO:0000256" key="1">
    <source>
        <dbReference type="ARBA" id="ARBA00004418"/>
    </source>
</evidence>
<dbReference type="InterPro" id="IPR008929">
    <property type="entry name" value="Chondroitin_lyas"/>
</dbReference>
<keyword evidence="4 7" id="KW-0456">Lyase</keyword>
<accession>A0A3S9MZU2</accession>
<dbReference type="PANTHER" id="PTHR39210">
    <property type="entry name" value="HEPARIN-SULFATE LYASE"/>
    <property type="match status" value="1"/>
</dbReference>
<organism evidence="7 8">
    <name type="scientific">Nonlabens ponticola</name>
    <dbReference type="NCBI Taxonomy" id="2496866"/>
    <lineage>
        <taxon>Bacteria</taxon>
        <taxon>Pseudomonadati</taxon>
        <taxon>Bacteroidota</taxon>
        <taxon>Flavobacteriia</taxon>
        <taxon>Flavobacteriales</taxon>
        <taxon>Flavobacteriaceae</taxon>
        <taxon>Nonlabens</taxon>
    </lineage>
</organism>
<dbReference type="Pfam" id="PF16889">
    <property type="entry name" value="Hepar_II_III_N"/>
    <property type="match status" value="1"/>
</dbReference>
<dbReference type="Pfam" id="PF07940">
    <property type="entry name" value="Hepar_II_III_C"/>
    <property type="match status" value="1"/>
</dbReference>
<dbReference type="SUPFAM" id="SSF48230">
    <property type="entry name" value="Chondroitin AC/alginate lyase"/>
    <property type="match status" value="1"/>
</dbReference>
<dbReference type="InterPro" id="IPR031680">
    <property type="entry name" value="Hepar_II_III_N"/>
</dbReference>
<dbReference type="EMBL" id="CP034549">
    <property type="protein sequence ID" value="AZQ44690.1"/>
    <property type="molecule type" value="Genomic_DNA"/>
</dbReference>
<dbReference type="RefSeq" id="WP_126448375.1">
    <property type="nucleotide sequence ID" value="NZ_CP034549.1"/>
</dbReference>
<evidence type="ECO:0000313" key="7">
    <source>
        <dbReference type="EMBL" id="AZQ44690.1"/>
    </source>
</evidence>
<comment type="subcellular location">
    <subcellularLocation>
        <location evidence="1">Periplasm</location>
    </subcellularLocation>
</comment>
<evidence type="ECO:0000256" key="2">
    <source>
        <dbReference type="ARBA" id="ARBA00022729"/>
    </source>
</evidence>